<gene>
    <name evidence="1" type="ORF">SAMN05421505_1313</name>
</gene>
<keyword evidence="2" id="KW-1185">Reference proteome</keyword>
<accession>A0A1G8H7A1</accession>
<reference evidence="1 2" key="1">
    <citation type="submission" date="2016-10" db="EMBL/GenBank/DDBJ databases">
        <authorList>
            <person name="de Groot N.N."/>
        </authorList>
    </citation>
    <scope>NUCLEOTIDE SEQUENCE [LARGE SCALE GENOMIC DNA]</scope>
    <source>
        <strain evidence="1 2">CPCC 201354</strain>
    </source>
</reference>
<organism evidence="1 2">
    <name type="scientific">Sinosporangium album</name>
    <dbReference type="NCBI Taxonomy" id="504805"/>
    <lineage>
        <taxon>Bacteria</taxon>
        <taxon>Bacillati</taxon>
        <taxon>Actinomycetota</taxon>
        <taxon>Actinomycetes</taxon>
        <taxon>Streptosporangiales</taxon>
        <taxon>Streptosporangiaceae</taxon>
        <taxon>Sinosporangium</taxon>
    </lineage>
</organism>
<evidence type="ECO:0000313" key="1">
    <source>
        <dbReference type="EMBL" id="SDI02506.1"/>
    </source>
</evidence>
<sequence length="39" mass="4303">MTETGGALRLFVGDDWAEAHHDIELMDATGHRLAKARLP</sequence>
<protein>
    <submittedName>
        <fullName evidence="1">Uncharacterized protein</fullName>
    </submittedName>
</protein>
<dbReference type="EMBL" id="FNCN01000031">
    <property type="protein sequence ID" value="SDI02506.1"/>
    <property type="molecule type" value="Genomic_DNA"/>
</dbReference>
<evidence type="ECO:0000313" key="2">
    <source>
        <dbReference type="Proteomes" id="UP000198923"/>
    </source>
</evidence>
<proteinExistence type="predicted"/>
<dbReference type="AlphaFoldDB" id="A0A1G8H7A1"/>
<name>A0A1G8H7A1_9ACTN</name>
<dbReference type="Proteomes" id="UP000198923">
    <property type="component" value="Unassembled WGS sequence"/>
</dbReference>